<name>A0ABV8LA91_9NOCA</name>
<dbReference type="Pfam" id="PF16925">
    <property type="entry name" value="TetR_C_13"/>
    <property type="match status" value="1"/>
</dbReference>
<evidence type="ECO:0000313" key="5">
    <source>
        <dbReference type="Proteomes" id="UP001595767"/>
    </source>
</evidence>
<dbReference type="EMBL" id="JBHSBA010000014">
    <property type="protein sequence ID" value="MFC4127585.1"/>
    <property type="molecule type" value="Genomic_DNA"/>
</dbReference>
<dbReference type="InterPro" id="IPR036271">
    <property type="entry name" value="Tet_transcr_reg_TetR-rel_C_sf"/>
</dbReference>
<feature type="domain" description="Tetracyclin repressor-like C-terminal" evidence="3">
    <location>
        <begin position="90"/>
        <end position="194"/>
    </location>
</feature>
<proteinExistence type="predicted"/>
<keyword evidence="2" id="KW-0804">Transcription</keyword>
<dbReference type="Gene3D" id="1.10.10.60">
    <property type="entry name" value="Homeodomain-like"/>
    <property type="match status" value="1"/>
</dbReference>
<organism evidence="4 5">
    <name type="scientific">Nocardia rhizosphaerae</name>
    <dbReference type="NCBI Taxonomy" id="1691571"/>
    <lineage>
        <taxon>Bacteria</taxon>
        <taxon>Bacillati</taxon>
        <taxon>Actinomycetota</taxon>
        <taxon>Actinomycetes</taxon>
        <taxon>Mycobacteriales</taxon>
        <taxon>Nocardiaceae</taxon>
        <taxon>Nocardia</taxon>
    </lineage>
</organism>
<dbReference type="SUPFAM" id="SSF46689">
    <property type="entry name" value="Homeodomain-like"/>
    <property type="match status" value="1"/>
</dbReference>
<evidence type="ECO:0000256" key="1">
    <source>
        <dbReference type="ARBA" id="ARBA00023015"/>
    </source>
</evidence>
<dbReference type="RefSeq" id="WP_378553074.1">
    <property type="nucleotide sequence ID" value="NZ_JBHSBA010000014.1"/>
</dbReference>
<gene>
    <name evidence="4" type="ORF">ACFOW8_21900</name>
</gene>
<evidence type="ECO:0000313" key="4">
    <source>
        <dbReference type="EMBL" id="MFC4127585.1"/>
    </source>
</evidence>
<dbReference type="InterPro" id="IPR011075">
    <property type="entry name" value="TetR_C"/>
</dbReference>
<comment type="caution">
    <text evidence="4">The sequence shown here is derived from an EMBL/GenBank/DDBJ whole genome shotgun (WGS) entry which is preliminary data.</text>
</comment>
<sequence>MTQSTEPGDQRLAKGARARATIARRAAELASVEGLDGISIGMLATDLGLSKSGIATLFGTKEALQLAAVRTAREVFIDRVIAPGLAEPRGAARVRTLIDRWFAHIEDPPFPGGCFRVATLVEFSSKHGPIRDAVVSDREEWLALLTAEIAKAQQVGDFPGVDPEAMVFELDAVVSAANIARQLGDSARVEAAREIAGRLLGTNGGATTRSG</sequence>
<evidence type="ECO:0000259" key="3">
    <source>
        <dbReference type="Pfam" id="PF16925"/>
    </source>
</evidence>
<evidence type="ECO:0000256" key="2">
    <source>
        <dbReference type="ARBA" id="ARBA00023163"/>
    </source>
</evidence>
<keyword evidence="1" id="KW-0805">Transcription regulation</keyword>
<dbReference type="PANTHER" id="PTHR47506">
    <property type="entry name" value="TRANSCRIPTIONAL REGULATORY PROTEIN"/>
    <property type="match status" value="1"/>
</dbReference>
<dbReference type="InterPro" id="IPR009057">
    <property type="entry name" value="Homeodomain-like_sf"/>
</dbReference>
<dbReference type="SUPFAM" id="SSF48498">
    <property type="entry name" value="Tetracyclin repressor-like, C-terminal domain"/>
    <property type="match status" value="1"/>
</dbReference>
<reference evidence="5" key="1">
    <citation type="journal article" date="2019" name="Int. J. Syst. Evol. Microbiol.">
        <title>The Global Catalogue of Microorganisms (GCM) 10K type strain sequencing project: providing services to taxonomists for standard genome sequencing and annotation.</title>
        <authorList>
            <consortium name="The Broad Institute Genomics Platform"/>
            <consortium name="The Broad Institute Genome Sequencing Center for Infectious Disease"/>
            <person name="Wu L."/>
            <person name="Ma J."/>
        </authorList>
    </citation>
    <scope>NUCLEOTIDE SEQUENCE [LARGE SCALE GENOMIC DNA]</scope>
    <source>
        <strain evidence="5">CGMCC 4.7204</strain>
    </source>
</reference>
<protein>
    <submittedName>
        <fullName evidence="4">TetR/AcrR family transcriptional regulator</fullName>
    </submittedName>
</protein>
<dbReference type="Gene3D" id="1.10.357.10">
    <property type="entry name" value="Tetracycline Repressor, domain 2"/>
    <property type="match status" value="1"/>
</dbReference>
<accession>A0ABV8LA91</accession>
<dbReference type="Proteomes" id="UP001595767">
    <property type="component" value="Unassembled WGS sequence"/>
</dbReference>
<dbReference type="PANTHER" id="PTHR47506:SF6">
    <property type="entry name" value="HTH-TYPE TRANSCRIPTIONAL REPRESSOR NEMR"/>
    <property type="match status" value="1"/>
</dbReference>
<keyword evidence="5" id="KW-1185">Reference proteome</keyword>